<keyword evidence="2" id="KW-1185">Reference proteome</keyword>
<gene>
    <name evidence="1" type="ORF">FWK35_00036936</name>
</gene>
<reference evidence="1 2" key="1">
    <citation type="submission" date="2019-08" db="EMBL/GenBank/DDBJ databases">
        <title>Whole genome of Aphis craccivora.</title>
        <authorList>
            <person name="Voronova N.V."/>
            <person name="Shulinski R.S."/>
            <person name="Bandarenka Y.V."/>
            <person name="Zhorov D.G."/>
            <person name="Warner D."/>
        </authorList>
    </citation>
    <scope>NUCLEOTIDE SEQUENCE [LARGE SCALE GENOMIC DNA]</scope>
    <source>
        <strain evidence="1">180601</strain>
        <tissue evidence="1">Whole Body</tissue>
    </source>
</reference>
<feature type="non-terminal residue" evidence="1">
    <location>
        <position position="77"/>
    </location>
</feature>
<proteinExistence type="predicted"/>
<evidence type="ECO:0000313" key="1">
    <source>
        <dbReference type="EMBL" id="KAF0747408.1"/>
    </source>
</evidence>
<sequence>MVTLIPPSFFPWVVLTLEITVPTRSHNLFVVPTFTTNYNSASFFPRVLTLANSIANKVDFFLMSKFLNKMFPHQFSI</sequence>
<protein>
    <submittedName>
        <fullName evidence="1">Putative RNA-directed DNA polymerase</fullName>
    </submittedName>
</protein>
<dbReference type="AlphaFoldDB" id="A0A6G0Y1X3"/>
<accession>A0A6G0Y1X3</accession>
<name>A0A6G0Y1X3_APHCR</name>
<keyword evidence="1" id="KW-0808">Transferase</keyword>
<dbReference type="EMBL" id="VUJU01006859">
    <property type="protein sequence ID" value="KAF0747408.1"/>
    <property type="molecule type" value="Genomic_DNA"/>
</dbReference>
<dbReference type="Proteomes" id="UP000478052">
    <property type="component" value="Unassembled WGS sequence"/>
</dbReference>
<keyword evidence="1" id="KW-0695">RNA-directed DNA polymerase</keyword>
<evidence type="ECO:0000313" key="2">
    <source>
        <dbReference type="Proteomes" id="UP000478052"/>
    </source>
</evidence>
<keyword evidence="1" id="KW-0548">Nucleotidyltransferase</keyword>
<organism evidence="1 2">
    <name type="scientific">Aphis craccivora</name>
    <name type="common">Cowpea aphid</name>
    <dbReference type="NCBI Taxonomy" id="307492"/>
    <lineage>
        <taxon>Eukaryota</taxon>
        <taxon>Metazoa</taxon>
        <taxon>Ecdysozoa</taxon>
        <taxon>Arthropoda</taxon>
        <taxon>Hexapoda</taxon>
        <taxon>Insecta</taxon>
        <taxon>Pterygota</taxon>
        <taxon>Neoptera</taxon>
        <taxon>Paraneoptera</taxon>
        <taxon>Hemiptera</taxon>
        <taxon>Sternorrhyncha</taxon>
        <taxon>Aphidomorpha</taxon>
        <taxon>Aphidoidea</taxon>
        <taxon>Aphididae</taxon>
        <taxon>Aphidini</taxon>
        <taxon>Aphis</taxon>
        <taxon>Aphis</taxon>
    </lineage>
</organism>
<dbReference type="GO" id="GO:0003964">
    <property type="term" value="F:RNA-directed DNA polymerase activity"/>
    <property type="evidence" value="ECO:0007669"/>
    <property type="project" value="UniProtKB-KW"/>
</dbReference>
<comment type="caution">
    <text evidence="1">The sequence shown here is derived from an EMBL/GenBank/DDBJ whole genome shotgun (WGS) entry which is preliminary data.</text>
</comment>